<dbReference type="Pfam" id="PF00563">
    <property type="entry name" value="EAL"/>
    <property type="match status" value="1"/>
</dbReference>
<dbReference type="InterPro" id="IPR035919">
    <property type="entry name" value="EAL_sf"/>
</dbReference>
<gene>
    <name evidence="3" type="ORF">LMG26411_05386</name>
</gene>
<dbReference type="SUPFAM" id="SSF141868">
    <property type="entry name" value="EAL domain-like"/>
    <property type="match status" value="1"/>
</dbReference>
<dbReference type="InterPro" id="IPR052155">
    <property type="entry name" value="Biofilm_reg_signaling"/>
</dbReference>
<evidence type="ECO:0000259" key="2">
    <source>
        <dbReference type="PROSITE" id="PS50883"/>
    </source>
</evidence>
<dbReference type="PANTHER" id="PTHR44757">
    <property type="entry name" value="DIGUANYLATE CYCLASE DGCP"/>
    <property type="match status" value="1"/>
</dbReference>
<organism evidence="3 4">
    <name type="scientific">Cupriavidus numazuensis</name>
    <dbReference type="NCBI Taxonomy" id="221992"/>
    <lineage>
        <taxon>Bacteria</taxon>
        <taxon>Pseudomonadati</taxon>
        <taxon>Pseudomonadota</taxon>
        <taxon>Betaproteobacteria</taxon>
        <taxon>Burkholderiales</taxon>
        <taxon>Burkholderiaceae</taxon>
        <taxon>Cupriavidus</taxon>
    </lineage>
</organism>
<dbReference type="Proteomes" id="UP000672657">
    <property type="component" value="Unassembled WGS sequence"/>
</dbReference>
<feature type="domain" description="EAL" evidence="2">
    <location>
        <begin position="137"/>
        <end position="393"/>
    </location>
</feature>
<sequence>MTINVLVIDSRACQRAHTQAALNQAGDMYCEAAEDVDDALKHLEAGSWDVVVCALPACEHGNTNLIDAIIGCGERPDLVLTTHGDPILLTNTMRLAQAHGIRVRGYAVDPISPNVLLGLVISQGTSAPCSQARAPSPRIPAEEVAAALARGEIQVRFLPQSACRAHDQEIIAAEARLSWHHPLHGWLDMRDLVRLVTGTEHACVLFHHSLRRIGEAMVLWRQYDFHPAVSCIVPLCLLNRSDSPEGLETALNRYGLHARDITFELDLPDLDPNGLQALAARLLLLRQQGVEFSIRNYGATGTTLANLIDLPVSEIKLASDLINGIGFDPLVQRVVSGIVALAKALDMRVVATSVQRRSDVEMLATLGCDFAEGPVVGGPCAPDALARLNQDRTRQDAAASGSLHPHSISQGRRSP</sequence>
<comment type="caution">
    <text evidence="3">The sequence shown here is derived from an EMBL/GenBank/DDBJ whole genome shotgun (WGS) entry which is preliminary data.</text>
</comment>
<dbReference type="PANTHER" id="PTHR44757:SF2">
    <property type="entry name" value="BIOFILM ARCHITECTURE MAINTENANCE PROTEIN MBAA"/>
    <property type="match status" value="1"/>
</dbReference>
<dbReference type="CDD" id="cd01948">
    <property type="entry name" value="EAL"/>
    <property type="match status" value="1"/>
</dbReference>
<dbReference type="Gene3D" id="3.20.20.450">
    <property type="entry name" value="EAL domain"/>
    <property type="match status" value="1"/>
</dbReference>
<accession>A0ABN7Q4M8</accession>
<feature type="region of interest" description="Disordered" evidence="1">
    <location>
        <begin position="388"/>
        <end position="415"/>
    </location>
</feature>
<dbReference type="InterPro" id="IPR011006">
    <property type="entry name" value="CheY-like_superfamily"/>
</dbReference>
<dbReference type="Gene3D" id="3.40.50.2300">
    <property type="match status" value="1"/>
</dbReference>
<dbReference type="EMBL" id="CAJPVI010000038">
    <property type="protein sequence ID" value="CAG2156843.1"/>
    <property type="molecule type" value="Genomic_DNA"/>
</dbReference>
<proteinExistence type="predicted"/>
<dbReference type="SMART" id="SM00052">
    <property type="entry name" value="EAL"/>
    <property type="match status" value="1"/>
</dbReference>
<dbReference type="RefSeq" id="WP_211956267.1">
    <property type="nucleotide sequence ID" value="NZ_CAJPVI010000038.1"/>
</dbReference>
<protein>
    <recommendedName>
        <fullName evidence="2">EAL domain-containing protein</fullName>
    </recommendedName>
</protein>
<evidence type="ECO:0000313" key="4">
    <source>
        <dbReference type="Proteomes" id="UP000672657"/>
    </source>
</evidence>
<reference evidence="3 4" key="1">
    <citation type="submission" date="2021-03" db="EMBL/GenBank/DDBJ databases">
        <authorList>
            <person name="Peeters C."/>
        </authorList>
    </citation>
    <scope>NUCLEOTIDE SEQUENCE [LARGE SCALE GENOMIC DNA]</scope>
    <source>
        <strain evidence="3 4">LMG 26411</strain>
    </source>
</reference>
<evidence type="ECO:0000256" key="1">
    <source>
        <dbReference type="SAM" id="MobiDB-lite"/>
    </source>
</evidence>
<evidence type="ECO:0000313" key="3">
    <source>
        <dbReference type="EMBL" id="CAG2156843.1"/>
    </source>
</evidence>
<dbReference type="SUPFAM" id="SSF52172">
    <property type="entry name" value="CheY-like"/>
    <property type="match status" value="1"/>
</dbReference>
<keyword evidence="4" id="KW-1185">Reference proteome</keyword>
<dbReference type="InterPro" id="IPR001633">
    <property type="entry name" value="EAL_dom"/>
</dbReference>
<dbReference type="PROSITE" id="PS50883">
    <property type="entry name" value="EAL"/>
    <property type="match status" value="1"/>
</dbReference>
<name>A0ABN7Q4M8_9BURK</name>